<evidence type="ECO:0000313" key="3">
    <source>
        <dbReference type="Proteomes" id="UP000729402"/>
    </source>
</evidence>
<keyword evidence="3" id="KW-1185">Reference proteome</keyword>
<protein>
    <submittedName>
        <fullName evidence="2">Uncharacterized protein</fullName>
    </submittedName>
</protein>
<comment type="caution">
    <text evidence="2">The sequence shown here is derived from an EMBL/GenBank/DDBJ whole genome shotgun (WGS) entry which is preliminary data.</text>
</comment>
<gene>
    <name evidence="2" type="ORF">GUJ93_ZPchr0010g8710</name>
</gene>
<evidence type="ECO:0000313" key="2">
    <source>
        <dbReference type="EMBL" id="KAG8086122.1"/>
    </source>
</evidence>
<reference evidence="2" key="1">
    <citation type="journal article" date="2021" name="bioRxiv">
        <title>Whole Genome Assembly and Annotation of Northern Wild Rice, Zizania palustris L., Supports a Whole Genome Duplication in the Zizania Genus.</title>
        <authorList>
            <person name="Haas M."/>
            <person name="Kono T."/>
            <person name="Macchietto M."/>
            <person name="Millas R."/>
            <person name="McGilp L."/>
            <person name="Shao M."/>
            <person name="Duquette J."/>
            <person name="Hirsch C.N."/>
            <person name="Kimball J."/>
        </authorList>
    </citation>
    <scope>NUCLEOTIDE SEQUENCE</scope>
    <source>
        <tissue evidence="2">Fresh leaf tissue</tissue>
    </source>
</reference>
<sequence length="98" mass="11201">MSTSSCSQPPTSGSCLTYHTYASVYLPHRSHRHRQRISAHETPSPPPPGEKNRSRFSASHSVWRKEVVRLMESDRMALQDRSIELVAFCKHRRLSSPV</sequence>
<dbReference type="Proteomes" id="UP000729402">
    <property type="component" value="Unassembled WGS sequence"/>
</dbReference>
<organism evidence="2 3">
    <name type="scientific">Zizania palustris</name>
    <name type="common">Northern wild rice</name>
    <dbReference type="NCBI Taxonomy" id="103762"/>
    <lineage>
        <taxon>Eukaryota</taxon>
        <taxon>Viridiplantae</taxon>
        <taxon>Streptophyta</taxon>
        <taxon>Embryophyta</taxon>
        <taxon>Tracheophyta</taxon>
        <taxon>Spermatophyta</taxon>
        <taxon>Magnoliopsida</taxon>
        <taxon>Liliopsida</taxon>
        <taxon>Poales</taxon>
        <taxon>Poaceae</taxon>
        <taxon>BOP clade</taxon>
        <taxon>Oryzoideae</taxon>
        <taxon>Oryzeae</taxon>
        <taxon>Zizaniinae</taxon>
        <taxon>Zizania</taxon>
    </lineage>
</organism>
<evidence type="ECO:0000256" key="1">
    <source>
        <dbReference type="SAM" id="MobiDB-lite"/>
    </source>
</evidence>
<accession>A0A8J5WBD8</accession>
<name>A0A8J5WBD8_ZIZPA</name>
<feature type="region of interest" description="Disordered" evidence="1">
    <location>
        <begin position="29"/>
        <end position="60"/>
    </location>
</feature>
<reference evidence="2" key="2">
    <citation type="submission" date="2021-02" db="EMBL/GenBank/DDBJ databases">
        <authorList>
            <person name="Kimball J.A."/>
            <person name="Haas M.W."/>
            <person name="Macchietto M."/>
            <person name="Kono T."/>
            <person name="Duquette J."/>
            <person name="Shao M."/>
        </authorList>
    </citation>
    <scope>NUCLEOTIDE SEQUENCE</scope>
    <source>
        <tissue evidence="2">Fresh leaf tissue</tissue>
    </source>
</reference>
<dbReference type="AlphaFoldDB" id="A0A8J5WBD8"/>
<proteinExistence type="predicted"/>
<dbReference type="EMBL" id="JAAALK010000082">
    <property type="protein sequence ID" value="KAG8086122.1"/>
    <property type="molecule type" value="Genomic_DNA"/>
</dbReference>